<dbReference type="GO" id="GO:0000387">
    <property type="term" value="P:spliceosomal snRNP assembly"/>
    <property type="evidence" value="ECO:0007669"/>
    <property type="project" value="InterPro"/>
</dbReference>
<comment type="caution">
    <text evidence="2">The sequence shown here is derived from an EMBL/GenBank/DDBJ whole genome shotgun (WGS) entry which is preliminary data.</text>
</comment>
<dbReference type="Proteomes" id="UP001152320">
    <property type="component" value="Chromosome 15"/>
</dbReference>
<dbReference type="EMBL" id="JAIZAY010000015">
    <property type="protein sequence ID" value="KAJ8028838.1"/>
    <property type="molecule type" value="Genomic_DNA"/>
</dbReference>
<sequence length="238" mass="28425">MENFTGTAQCGHDKLHQSFPRLPGICKDQESNAGFERYWKHYEMMKEWMEDYVTAWREHRTKSYGQRSMNLRHSQKRPSSRHFSRKHCEESSSTNQMNKWNQNNVNSVSLENRVQPKVSDVSTDHGSMDEDDPQFEVEVSEELKEFFMKSQKYREEREKRKLVEEKLQIENVEDREEKQETTEAPKERPGARRNQEMKTLYGRHAPMIQGLETAIQMEFDHILDREQPELWPSIALNL</sequence>
<dbReference type="GO" id="GO:0032797">
    <property type="term" value="C:SMN complex"/>
    <property type="evidence" value="ECO:0007669"/>
    <property type="project" value="InterPro"/>
</dbReference>
<evidence type="ECO:0000256" key="1">
    <source>
        <dbReference type="SAM" id="MobiDB-lite"/>
    </source>
</evidence>
<evidence type="ECO:0000313" key="2">
    <source>
        <dbReference type="EMBL" id="KAJ8028838.1"/>
    </source>
</evidence>
<keyword evidence="3" id="KW-1185">Reference proteome</keyword>
<feature type="compositionally biased region" description="Basic residues" evidence="1">
    <location>
        <begin position="73"/>
        <end position="85"/>
    </location>
</feature>
<accession>A0A9Q1BLK7</accession>
<dbReference type="AlphaFoldDB" id="A0A9Q1BLK7"/>
<organism evidence="2 3">
    <name type="scientific">Holothuria leucospilota</name>
    <name type="common">Black long sea cucumber</name>
    <name type="synonym">Mertensiothuria leucospilota</name>
    <dbReference type="NCBI Taxonomy" id="206669"/>
    <lineage>
        <taxon>Eukaryota</taxon>
        <taxon>Metazoa</taxon>
        <taxon>Echinodermata</taxon>
        <taxon>Eleutherozoa</taxon>
        <taxon>Echinozoa</taxon>
        <taxon>Holothuroidea</taxon>
        <taxon>Aspidochirotacea</taxon>
        <taxon>Aspidochirotida</taxon>
        <taxon>Holothuriidae</taxon>
        <taxon>Holothuria</taxon>
    </lineage>
</organism>
<feature type="compositionally biased region" description="Basic and acidic residues" evidence="1">
    <location>
        <begin position="175"/>
        <end position="195"/>
    </location>
</feature>
<name>A0A9Q1BLK7_HOLLE</name>
<gene>
    <name evidence="2" type="ORF">HOLleu_31191</name>
</gene>
<feature type="compositionally biased region" description="Low complexity" evidence="1">
    <location>
        <begin position="95"/>
        <end position="109"/>
    </location>
</feature>
<dbReference type="PANTHER" id="PTHR16238:SF7">
    <property type="entry name" value="GEM-ASSOCIATED PROTEIN 8"/>
    <property type="match status" value="1"/>
</dbReference>
<evidence type="ECO:0000313" key="3">
    <source>
        <dbReference type="Proteomes" id="UP001152320"/>
    </source>
</evidence>
<proteinExistence type="predicted"/>
<dbReference type="InterPro" id="IPR034754">
    <property type="entry name" value="GEMIN8"/>
</dbReference>
<feature type="region of interest" description="Disordered" evidence="1">
    <location>
        <begin position="172"/>
        <end position="195"/>
    </location>
</feature>
<dbReference type="PANTHER" id="PTHR16238">
    <property type="entry name" value="GEM-ASSOCIATED PROTEIN 8"/>
    <property type="match status" value="1"/>
</dbReference>
<feature type="region of interest" description="Disordered" evidence="1">
    <location>
        <begin position="66"/>
        <end position="132"/>
    </location>
</feature>
<reference evidence="2" key="1">
    <citation type="submission" date="2021-10" db="EMBL/GenBank/DDBJ databases">
        <title>Tropical sea cucumber genome reveals ecological adaptation and Cuvierian tubules defense mechanism.</title>
        <authorList>
            <person name="Chen T."/>
        </authorList>
    </citation>
    <scope>NUCLEOTIDE SEQUENCE</scope>
    <source>
        <strain evidence="2">Nanhai2018</strain>
        <tissue evidence="2">Muscle</tissue>
    </source>
</reference>
<dbReference type="OrthoDB" id="5989213at2759"/>
<dbReference type="Pfam" id="PF15348">
    <property type="entry name" value="GEMIN8"/>
    <property type="match status" value="1"/>
</dbReference>
<protein>
    <submittedName>
        <fullName evidence="2">Gem-associated protein 8</fullName>
    </submittedName>
</protein>